<dbReference type="PANTHER" id="PTHR47861:SF3">
    <property type="entry name" value="FKBP-TYPE PEPTIDYL-PROLYL CIS-TRANS ISOMERASE SLYD"/>
    <property type="match status" value="1"/>
</dbReference>
<evidence type="ECO:0000256" key="7">
    <source>
        <dbReference type="ARBA" id="ARBA00023235"/>
    </source>
</evidence>
<evidence type="ECO:0000256" key="10">
    <source>
        <dbReference type="RuleBase" id="RU003915"/>
    </source>
</evidence>
<dbReference type="PROSITE" id="PS50059">
    <property type="entry name" value="FKBP_PPIASE"/>
    <property type="match status" value="1"/>
</dbReference>
<evidence type="ECO:0000259" key="11">
    <source>
        <dbReference type="PROSITE" id="PS50059"/>
    </source>
</evidence>
<dbReference type="Gene3D" id="3.10.50.40">
    <property type="match status" value="1"/>
</dbReference>
<evidence type="ECO:0000256" key="5">
    <source>
        <dbReference type="ARBA" id="ARBA00023110"/>
    </source>
</evidence>
<evidence type="ECO:0000256" key="3">
    <source>
        <dbReference type="ARBA" id="ARBA00006577"/>
    </source>
</evidence>
<keyword evidence="7 9" id="KW-0413">Isomerase</keyword>
<keyword evidence="13" id="KW-1185">Reference proteome</keyword>
<evidence type="ECO:0000256" key="6">
    <source>
        <dbReference type="ARBA" id="ARBA00023186"/>
    </source>
</evidence>
<dbReference type="GO" id="GO:0005737">
    <property type="term" value="C:cytoplasm"/>
    <property type="evidence" value="ECO:0007669"/>
    <property type="project" value="UniProtKB-SubCell"/>
</dbReference>
<dbReference type="InterPro" id="IPR001179">
    <property type="entry name" value="PPIase_FKBP_dom"/>
</dbReference>
<evidence type="ECO:0000256" key="8">
    <source>
        <dbReference type="ARBA" id="ARBA00037071"/>
    </source>
</evidence>
<dbReference type="Proteomes" id="UP000477680">
    <property type="component" value="Chromosome"/>
</dbReference>
<keyword evidence="6" id="KW-0143">Chaperone</keyword>
<comment type="similarity">
    <text evidence="3 10">Belongs to the FKBP-type PPIase family.</text>
</comment>
<dbReference type="Pfam" id="PF00254">
    <property type="entry name" value="FKBP_C"/>
    <property type="match status" value="1"/>
</dbReference>
<dbReference type="AlphaFoldDB" id="A0A6C0U2Z1"/>
<accession>A0A6C0U2Z1</accession>
<comment type="subcellular location">
    <subcellularLocation>
        <location evidence="2">Cytoplasm</location>
    </subcellularLocation>
</comment>
<keyword evidence="5 9" id="KW-0697">Rotamase</keyword>
<reference evidence="12 13" key="1">
    <citation type="submission" date="2020-02" db="EMBL/GenBank/DDBJ databases">
        <title>Genome sequencing for Kineobactrum sp. M2.</title>
        <authorList>
            <person name="Park S.-J."/>
        </authorList>
    </citation>
    <scope>NUCLEOTIDE SEQUENCE [LARGE SCALE GENOMIC DNA]</scope>
    <source>
        <strain evidence="12 13">M2</strain>
    </source>
</reference>
<dbReference type="RefSeq" id="WP_163495250.1">
    <property type="nucleotide sequence ID" value="NZ_CP048711.1"/>
</dbReference>
<feature type="domain" description="PPIase FKBP-type" evidence="11">
    <location>
        <begin position="6"/>
        <end position="80"/>
    </location>
</feature>
<gene>
    <name evidence="12" type="ORF">G3T16_10655</name>
</gene>
<evidence type="ECO:0000256" key="2">
    <source>
        <dbReference type="ARBA" id="ARBA00004496"/>
    </source>
</evidence>
<sequence>MKISQQCVASFHYSLRDTEGRELESSHGSEATAYLHGAGNILPALEAALEGLEAGAHVEVTLAPEDAYGERKPGPAQRVPVKHLIYRGKLRPGMPVQLNTDRGPQPVTVTRVGRHSAEIDPNHPLAGKTLQFVIDITAVRAATAEEVAHGHAHGDGGHHH</sequence>
<name>A0A6C0U2Z1_9GAMM</name>
<dbReference type="EMBL" id="CP048711">
    <property type="protein sequence ID" value="QIB65809.1"/>
    <property type="molecule type" value="Genomic_DNA"/>
</dbReference>
<dbReference type="EC" id="5.2.1.8" evidence="10"/>
<comment type="catalytic activity">
    <reaction evidence="1 9 10">
        <text>[protein]-peptidylproline (omega=180) = [protein]-peptidylproline (omega=0)</text>
        <dbReference type="Rhea" id="RHEA:16237"/>
        <dbReference type="Rhea" id="RHEA-COMP:10747"/>
        <dbReference type="Rhea" id="RHEA-COMP:10748"/>
        <dbReference type="ChEBI" id="CHEBI:83833"/>
        <dbReference type="ChEBI" id="CHEBI:83834"/>
        <dbReference type="EC" id="5.2.1.8"/>
    </reaction>
</comment>
<evidence type="ECO:0000256" key="4">
    <source>
        <dbReference type="ARBA" id="ARBA00022490"/>
    </source>
</evidence>
<evidence type="ECO:0000313" key="13">
    <source>
        <dbReference type="Proteomes" id="UP000477680"/>
    </source>
</evidence>
<protein>
    <recommendedName>
        <fullName evidence="10">Peptidyl-prolyl cis-trans isomerase</fullName>
        <ecNumber evidence="10">5.2.1.8</ecNumber>
    </recommendedName>
</protein>
<dbReference type="InterPro" id="IPR046357">
    <property type="entry name" value="PPIase_dom_sf"/>
</dbReference>
<dbReference type="PANTHER" id="PTHR47861">
    <property type="entry name" value="FKBP-TYPE PEPTIDYL-PROLYL CIS-TRANS ISOMERASE SLYD"/>
    <property type="match status" value="1"/>
</dbReference>
<proteinExistence type="inferred from homology"/>
<organism evidence="12 13">
    <name type="scientific">Kineobactrum salinum</name>
    <dbReference type="NCBI Taxonomy" id="2708301"/>
    <lineage>
        <taxon>Bacteria</taxon>
        <taxon>Pseudomonadati</taxon>
        <taxon>Pseudomonadota</taxon>
        <taxon>Gammaproteobacteria</taxon>
        <taxon>Cellvibrionales</taxon>
        <taxon>Halieaceae</taxon>
        <taxon>Kineobactrum</taxon>
    </lineage>
</organism>
<evidence type="ECO:0000256" key="9">
    <source>
        <dbReference type="PROSITE-ProRule" id="PRU00277"/>
    </source>
</evidence>
<dbReference type="KEGG" id="kim:G3T16_10655"/>
<dbReference type="GO" id="GO:0042026">
    <property type="term" value="P:protein refolding"/>
    <property type="evidence" value="ECO:0007669"/>
    <property type="project" value="UniProtKB-ARBA"/>
</dbReference>
<dbReference type="GO" id="GO:0003755">
    <property type="term" value="F:peptidyl-prolyl cis-trans isomerase activity"/>
    <property type="evidence" value="ECO:0007669"/>
    <property type="project" value="UniProtKB-UniRule"/>
</dbReference>
<comment type="function">
    <text evidence="8">Also involved in hydrogenase metallocenter assembly, probably by participating in the nickel insertion step. This function in hydrogenase biosynthesis requires chaperone activity and the presence of the metal-binding domain, but not PPIase activity.</text>
</comment>
<evidence type="ECO:0000256" key="1">
    <source>
        <dbReference type="ARBA" id="ARBA00000971"/>
    </source>
</evidence>
<evidence type="ECO:0000313" key="12">
    <source>
        <dbReference type="EMBL" id="QIB65809.1"/>
    </source>
</evidence>
<keyword evidence="4" id="KW-0963">Cytoplasm</keyword>
<dbReference type="SUPFAM" id="SSF54534">
    <property type="entry name" value="FKBP-like"/>
    <property type="match status" value="1"/>
</dbReference>